<dbReference type="GO" id="GO:0006412">
    <property type="term" value="P:translation"/>
    <property type="evidence" value="ECO:0007669"/>
    <property type="project" value="InterPro"/>
</dbReference>
<evidence type="ECO:0000259" key="4">
    <source>
        <dbReference type="SMART" id="SM01403"/>
    </source>
</evidence>
<dbReference type="GO" id="GO:1990904">
    <property type="term" value="C:ribonucleoprotein complex"/>
    <property type="evidence" value="ECO:0007669"/>
    <property type="project" value="UniProtKB-KW"/>
</dbReference>
<keyword evidence="5" id="KW-0496">Mitochondrion</keyword>
<dbReference type="PRINTS" id="PR00971">
    <property type="entry name" value="RIBOSOMALS10"/>
</dbReference>
<dbReference type="EMBL" id="KM672373">
    <property type="protein sequence ID" value="AJP33481.1"/>
    <property type="molecule type" value="Genomic_DNA"/>
</dbReference>
<dbReference type="SMART" id="SM01403">
    <property type="entry name" value="Ribosomal_S10"/>
    <property type="match status" value="1"/>
</dbReference>
<geneLocation type="mitochondrion" evidence="5"/>
<dbReference type="EMBL" id="MW354245">
    <property type="protein sequence ID" value="QXE43948.1"/>
    <property type="molecule type" value="Genomic_DNA"/>
</dbReference>
<dbReference type="PANTHER" id="PTHR11700">
    <property type="entry name" value="30S RIBOSOMAL PROTEIN S10 FAMILY MEMBER"/>
    <property type="match status" value="1"/>
</dbReference>
<evidence type="ECO:0000313" key="6">
    <source>
        <dbReference type="EMBL" id="QXE43948.1"/>
    </source>
</evidence>
<dbReference type="Gene3D" id="3.30.70.600">
    <property type="entry name" value="Ribosomal protein S10 domain"/>
    <property type="match status" value="1"/>
</dbReference>
<dbReference type="RefSeq" id="YP_009167251.1">
    <property type="nucleotide sequence ID" value="NC_027976.1"/>
</dbReference>
<organism evidence="5">
    <name type="scientific">Ginkgo biloba</name>
    <name type="common">Ginkgo</name>
    <name type="synonym">Maidenhair tree</name>
    <dbReference type="NCBI Taxonomy" id="3311"/>
    <lineage>
        <taxon>Eukaryota</taxon>
        <taxon>Viridiplantae</taxon>
        <taxon>Streptophyta</taxon>
        <taxon>Embryophyta</taxon>
        <taxon>Tracheophyta</taxon>
        <taxon>Spermatophyta</taxon>
        <taxon>Ginkgoidae</taxon>
        <taxon>Ginkgoales</taxon>
        <taxon>Ginkgoaceae</taxon>
        <taxon>Ginkgo</taxon>
    </lineage>
</organism>
<dbReference type="InterPro" id="IPR001848">
    <property type="entry name" value="Ribosomal_uS10"/>
</dbReference>
<reference evidence="6" key="2">
    <citation type="submission" date="2020-12" db="EMBL/GenBank/DDBJ databases">
        <title>Both Conifer II and Gnetales are characterized by a high frequency of ancient mitochondrial gene transfer to the nuclear genome.</title>
        <authorList>
            <person name="Kan S.L."/>
            <person name="Shen T."/>
            <person name="Ran J.H."/>
            <person name="Wang X.Q."/>
        </authorList>
    </citation>
    <scope>NUCLEOTIDE SEQUENCE</scope>
</reference>
<reference evidence="5" key="1">
    <citation type="journal article" date="2016" name="Mol. Biol. Evol.">
        <title>Ginkgo and Welwitschia Mitogenomes Reveal Extreme Contrasts in Gymnosperm Mitochondrial Evolution.</title>
        <authorList>
            <person name="Guo W."/>
            <person name="Grewe F."/>
            <person name="Fan W."/>
            <person name="Young G.J."/>
            <person name="Knoop V."/>
            <person name="Palmer J.D."/>
            <person name="Mower J.P."/>
        </authorList>
    </citation>
    <scope>NUCLEOTIDE SEQUENCE</scope>
</reference>
<protein>
    <submittedName>
        <fullName evidence="5">Ribosomal protein S10</fullName>
    </submittedName>
</protein>
<keyword evidence="2 5" id="KW-0689">Ribosomal protein</keyword>
<keyword evidence="3" id="KW-0687">Ribonucleoprotein</keyword>
<accession>A0A0N7ASS3</accession>
<gene>
    <name evidence="5" type="primary">rps10</name>
</gene>
<name>A0A0N7ASS3_GINBI</name>
<dbReference type="GeneID" id="26039210"/>
<dbReference type="InterPro" id="IPR036838">
    <property type="entry name" value="Ribosomal_uS10_dom_sf"/>
</dbReference>
<feature type="domain" description="Small ribosomal subunit protein uS10" evidence="4">
    <location>
        <begin position="6"/>
        <end position="94"/>
    </location>
</feature>
<dbReference type="SUPFAM" id="SSF54999">
    <property type="entry name" value="Ribosomal protein S10"/>
    <property type="match status" value="1"/>
</dbReference>
<dbReference type="AlphaFoldDB" id="A0A0N7ASS3"/>
<evidence type="ECO:0000256" key="2">
    <source>
        <dbReference type="ARBA" id="ARBA00022980"/>
    </source>
</evidence>
<comment type="similarity">
    <text evidence="1">Belongs to the universal ribosomal protein uS10 family.</text>
</comment>
<dbReference type="GO" id="GO:0003735">
    <property type="term" value="F:structural constituent of ribosome"/>
    <property type="evidence" value="ECO:0007669"/>
    <property type="project" value="InterPro"/>
</dbReference>
<proteinExistence type="inferred from homology"/>
<dbReference type="GO" id="GO:0005840">
    <property type="term" value="C:ribosome"/>
    <property type="evidence" value="ECO:0007669"/>
    <property type="project" value="UniProtKB-KW"/>
</dbReference>
<dbReference type="InterPro" id="IPR027486">
    <property type="entry name" value="Ribosomal_uS10_dom"/>
</dbReference>
<evidence type="ECO:0000256" key="3">
    <source>
        <dbReference type="ARBA" id="ARBA00023274"/>
    </source>
</evidence>
<sequence>MTAEIRIVMKSFGNQLLGNNLGGLPRYTRKIGLPEERVLYTVLRSPHIDKKSREQFEMEIHKQLLVIETETHELRKKFFWLKRQRLFGARYEIIFHYKTRSDRGRLLR</sequence>
<evidence type="ECO:0000313" key="5">
    <source>
        <dbReference type="EMBL" id="AJP33481.1"/>
    </source>
</evidence>
<evidence type="ECO:0000256" key="1">
    <source>
        <dbReference type="ARBA" id="ARBA00007102"/>
    </source>
</evidence>
<dbReference type="Pfam" id="PF00338">
    <property type="entry name" value="Ribosomal_S10"/>
    <property type="match status" value="1"/>
</dbReference>